<reference key="2">
    <citation type="submission" date="2011-02" db="EMBL/GenBank/DDBJ databases">
        <authorList>
            <person name="Roh H."/>
            <person name="Ko H.-J."/>
            <person name="Kim S.-H."/>
            <person name="Choi I.-G."/>
            <person name="Oh S."/>
        </authorList>
    </citation>
    <scope>NUCLEOTIDE SEQUENCE</scope>
    <source>
        <strain>30SC</strain>
    </source>
</reference>
<evidence type="ECO:0000313" key="1">
    <source>
        <dbReference type="EMBL" id="ADZ06249.1"/>
    </source>
</evidence>
<sequence>MAMKPGTYDVKAKGHGSSYMSMQAVKLGALLMRCSTVCQN</sequence>
<dbReference type="AlphaFoldDB" id="F0THU2"/>
<accession>F0THU2</accession>
<name>F0THU2_LACAM</name>
<dbReference type="Proteomes" id="UP000007491">
    <property type="component" value="Chromosome"/>
</dbReference>
<proteinExistence type="predicted"/>
<dbReference type="KEGG" id="lai:LAC30SC_00275"/>
<dbReference type="HOGENOM" id="CLU_3291297_0_0_9"/>
<organism evidence="1 2">
    <name type="scientific">Lactobacillus amylovorus</name>
    <dbReference type="NCBI Taxonomy" id="1604"/>
    <lineage>
        <taxon>Bacteria</taxon>
        <taxon>Bacillati</taxon>
        <taxon>Bacillota</taxon>
        <taxon>Bacilli</taxon>
        <taxon>Lactobacillales</taxon>
        <taxon>Lactobacillaceae</taxon>
        <taxon>Lactobacillus</taxon>
    </lineage>
</organism>
<gene>
    <name evidence="1" type="ordered locus">LAC30SC_00275</name>
</gene>
<reference evidence="1 2" key="1">
    <citation type="journal article" date="2011" name="J. Bacteriol.">
        <title>Complete genome sequencing of Lactobacillus acidophilus 30SC, isolated from swine intestine.</title>
        <authorList>
            <person name="Oh S."/>
            <person name="Roh H."/>
            <person name="Ko H.J."/>
            <person name="Kim S."/>
            <person name="Kim K.H."/>
            <person name="Lee S.E."/>
            <person name="Chang I.S."/>
            <person name="Kim S."/>
            <person name="Choi I.G."/>
        </authorList>
    </citation>
    <scope>NUCLEOTIDE SEQUENCE [LARGE SCALE GENOMIC DNA]</scope>
    <source>
        <strain evidence="1 2">30SC</strain>
    </source>
</reference>
<dbReference type="STRING" id="1604.LAC30SC_00275"/>
<protein>
    <submittedName>
        <fullName evidence="1">Uncharacterized protein</fullName>
    </submittedName>
</protein>
<dbReference type="EMBL" id="CP002559">
    <property type="protein sequence ID" value="ADZ06249.1"/>
    <property type="molecule type" value="Genomic_DNA"/>
</dbReference>
<evidence type="ECO:0000313" key="2">
    <source>
        <dbReference type="Proteomes" id="UP000007491"/>
    </source>
</evidence>